<dbReference type="AlphaFoldDB" id="G3P7I8"/>
<dbReference type="Bgee" id="ENSGACG00000010269">
    <property type="expression patterns" value="Expressed in telencephalon and 3 other cell types or tissues"/>
</dbReference>
<sequence length="79" mass="9035">CPPPSNITAGIFEGNRHHITVHREPCEHRCSSPCSGRFLLGCCDFDHLEERWRRATQNYRLQVVEVEMTSEILLSIGPT</sequence>
<protein>
    <submittedName>
        <fullName evidence="1">Uncharacterized protein</fullName>
    </submittedName>
</protein>
<dbReference type="Ensembl" id="ENSGACT00000013587.1">
    <property type="protein sequence ID" value="ENSGACP00000013562.1"/>
    <property type="gene ID" value="ENSGACG00000010269.1"/>
</dbReference>
<dbReference type="InParanoid" id="G3P7I8"/>
<organism evidence="1">
    <name type="scientific">Gasterosteus aculeatus</name>
    <name type="common">Three-spined stickleback</name>
    <dbReference type="NCBI Taxonomy" id="69293"/>
    <lineage>
        <taxon>Eukaryota</taxon>
        <taxon>Metazoa</taxon>
        <taxon>Chordata</taxon>
        <taxon>Craniata</taxon>
        <taxon>Vertebrata</taxon>
        <taxon>Euteleostomi</taxon>
        <taxon>Actinopterygii</taxon>
        <taxon>Neopterygii</taxon>
        <taxon>Teleostei</taxon>
        <taxon>Neoteleostei</taxon>
        <taxon>Acanthomorphata</taxon>
        <taxon>Eupercaria</taxon>
        <taxon>Perciformes</taxon>
        <taxon>Cottioidei</taxon>
        <taxon>Gasterosteales</taxon>
        <taxon>Gasterosteidae</taxon>
        <taxon>Gasterosteus</taxon>
    </lineage>
</organism>
<name>G3P7I8_GASAC</name>
<reference evidence="1" key="1">
    <citation type="submission" date="2006-01" db="EMBL/GenBank/DDBJ databases">
        <authorList>
            <person name="Lindblad-Toh K."/>
            <person name="Mauceli E."/>
            <person name="Grabherr M."/>
            <person name="Chang J.L."/>
            <person name="Lander E.S."/>
        </authorList>
    </citation>
    <scope>NUCLEOTIDE SEQUENCE [LARGE SCALE GENOMIC DNA]</scope>
</reference>
<proteinExistence type="predicted"/>
<accession>G3P7I8</accession>
<dbReference type="STRING" id="69293.ENSGACP00000013562"/>
<evidence type="ECO:0000313" key="1">
    <source>
        <dbReference type="Ensembl" id="ENSGACP00000013562.1"/>
    </source>
</evidence>
<reference evidence="1" key="2">
    <citation type="submission" date="2024-04" db="UniProtKB">
        <authorList>
            <consortium name="Ensembl"/>
        </authorList>
    </citation>
    <scope>IDENTIFICATION</scope>
</reference>